<dbReference type="InterPro" id="IPR001647">
    <property type="entry name" value="HTH_TetR"/>
</dbReference>
<feature type="DNA-binding region" description="H-T-H motif" evidence="2">
    <location>
        <begin position="33"/>
        <end position="52"/>
    </location>
</feature>
<dbReference type="GO" id="GO:0000976">
    <property type="term" value="F:transcription cis-regulatory region binding"/>
    <property type="evidence" value="ECO:0007669"/>
    <property type="project" value="TreeGrafter"/>
</dbReference>
<reference evidence="4" key="1">
    <citation type="journal article" date="2021" name="PeerJ">
        <title>Extensive microbial diversity within the chicken gut microbiome revealed by metagenomics and culture.</title>
        <authorList>
            <person name="Gilroy R."/>
            <person name="Ravi A."/>
            <person name="Getino M."/>
            <person name="Pursley I."/>
            <person name="Horton D.L."/>
            <person name="Alikhan N.F."/>
            <person name="Baker D."/>
            <person name="Gharbi K."/>
            <person name="Hall N."/>
            <person name="Watson M."/>
            <person name="Adriaenssens E.M."/>
            <person name="Foster-Nyarko E."/>
            <person name="Jarju S."/>
            <person name="Secka A."/>
            <person name="Antonio M."/>
            <person name="Oren A."/>
            <person name="Chaudhuri R.R."/>
            <person name="La Ragione R."/>
            <person name="Hildebrand F."/>
            <person name="Pallen M.J."/>
        </authorList>
    </citation>
    <scope>NUCLEOTIDE SEQUENCE</scope>
    <source>
        <strain evidence="4">ChiGjej1B1-18357</strain>
    </source>
</reference>
<dbReference type="InterPro" id="IPR050109">
    <property type="entry name" value="HTH-type_TetR-like_transc_reg"/>
</dbReference>
<name>A0A921F3I1_9ACTN</name>
<keyword evidence="1 2" id="KW-0238">DNA-binding</keyword>
<evidence type="ECO:0000259" key="3">
    <source>
        <dbReference type="PROSITE" id="PS50977"/>
    </source>
</evidence>
<dbReference type="Proteomes" id="UP000776650">
    <property type="component" value="Unassembled WGS sequence"/>
</dbReference>
<dbReference type="PRINTS" id="PR00455">
    <property type="entry name" value="HTHTETR"/>
</dbReference>
<organism evidence="4 5">
    <name type="scientific">Dietzia timorensis</name>
    <dbReference type="NCBI Taxonomy" id="499555"/>
    <lineage>
        <taxon>Bacteria</taxon>
        <taxon>Bacillati</taxon>
        <taxon>Actinomycetota</taxon>
        <taxon>Actinomycetes</taxon>
        <taxon>Mycobacteriales</taxon>
        <taxon>Dietziaceae</taxon>
        <taxon>Dietzia</taxon>
    </lineage>
</organism>
<sequence>MVANWSEFGDDRLDASLRAALECFAAHGYHGTSIRMVADAAGLSVPGLYHHHRSKQSLLDGVVGAAMEELLEHTRAAEADSDGTPAGRFDNVITALILFHLARRQQAFVASTEMRSMDPEVRAVHVASRDAEQAMISSAIADGNEAGEFDCPSPVDAARAISSLCVSIANWYRPGGKLDPDDIVSQYLGYCRAIAGRLNNNPAARD</sequence>
<dbReference type="InterPro" id="IPR036271">
    <property type="entry name" value="Tet_transcr_reg_TetR-rel_C_sf"/>
</dbReference>
<reference evidence="4" key="2">
    <citation type="submission" date="2021-09" db="EMBL/GenBank/DDBJ databases">
        <authorList>
            <person name="Gilroy R."/>
        </authorList>
    </citation>
    <scope>NUCLEOTIDE SEQUENCE</scope>
    <source>
        <strain evidence="4">ChiGjej1B1-18357</strain>
    </source>
</reference>
<dbReference type="SUPFAM" id="SSF46689">
    <property type="entry name" value="Homeodomain-like"/>
    <property type="match status" value="1"/>
</dbReference>
<dbReference type="Pfam" id="PF17932">
    <property type="entry name" value="TetR_C_24"/>
    <property type="match status" value="1"/>
</dbReference>
<gene>
    <name evidence="4" type="ORF">K8V11_08875</name>
</gene>
<dbReference type="Gene3D" id="1.10.357.10">
    <property type="entry name" value="Tetracycline Repressor, domain 2"/>
    <property type="match status" value="1"/>
</dbReference>
<comment type="caution">
    <text evidence="4">The sequence shown here is derived from an EMBL/GenBank/DDBJ whole genome shotgun (WGS) entry which is preliminary data.</text>
</comment>
<evidence type="ECO:0000313" key="5">
    <source>
        <dbReference type="Proteomes" id="UP000776650"/>
    </source>
</evidence>
<accession>A0A921F3I1</accession>
<dbReference type="InterPro" id="IPR041490">
    <property type="entry name" value="KstR2_TetR_C"/>
</dbReference>
<evidence type="ECO:0000313" key="4">
    <source>
        <dbReference type="EMBL" id="HJE91106.1"/>
    </source>
</evidence>
<proteinExistence type="predicted"/>
<evidence type="ECO:0000256" key="2">
    <source>
        <dbReference type="PROSITE-ProRule" id="PRU00335"/>
    </source>
</evidence>
<dbReference type="PROSITE" id="PS50977">
    <property type="entry name" value="HTH_TETR_2"/>
    <property type="match status" value="1"/>
</dbReference>
<dbReference type="EMBL" id="DYXM01000171">
    <property type="protein sequence ID" value="HJE91106.1"/>
    <property type="molecule type" value="Genomic_DNA"/>
</dbReference>
<dbReference type="SUPFAM" id="SSF48498">
    <property type="entry name" value="Tetracyclin repressor-like, C-terminal domain"/>
    <property type="match status" value="1"/>
</dbReference>
<feature type="domain" description="HTH tetR-type" evidence="3">
    <location>
        <begin position="10"/>
        <end position="70"/>
    </location>
</feature>
<dbReference type="AlphaFoldDB" id="A0A921F3I1"/>
<dbReference type="Pfam" id="PF00440">
    <property type="entry name" value="TetR_N"/>
    <property type="match status" value="1"/>
</dbReference>
<dbReference type="PANTHER" id="PTHR30055">
    <property type="entry name" value="HTH-TYPE TRANSCRIPTIONAL REGULATOR RUTR"/>
    <property type="match status" value="1"/>
</dbReference>
<dbReference type="RefSeq" id="WP_303912914.1">
    <property type="nucleotide sequence ID" value="NZ_DYXM01000171.1"/>
</dbReference>
<dbReference type="PANTHER" id="PTHR30055:SF200">
    <property type="entry name" value="HTH-TYPE TRANSCRIPTIONAL REPRESSOR BDCR"/>
    <property type="match status" value="1"/>
</dbReference>
<dbReference type="GO" id="GO:0003700">
    <property type="term" value="F:DNA-binding transcription factor activity"/>
    <property type="evidence" value="ECO:0007669"/>
    <property type="project" value="TreeGrafter"/>
</dbReference>
<evidence type="ECO:0000256" key="1">
    <source>
        <dbReference type="ARBA" id="ARBA00023125"/>
    </source>
</evidence>
<dbReference type="InterPro" id="IPR009057">
    <property type="entry name" value="Homeodomain-like_sf"/>
</dbReference>
<protein>
    <submittedName>
        <fullName evidence="4">TetR/AcrR family transcriptional regulator</fullName>
    </submittedName>
</protein>